<dbReference type="Gene3D" id="3.30.70.100">
    <property type="match status" value="1"/>
</dbReference>
<protein>
    <recommendedName>
        <fullName evidence="1">Rhodanese domain-containing protein</fullName>
    </recommendedName>
</protein>
<dbReference type="NCBIfam" id="NF001135">
    <property type="entry name" value="PRK00142.1-3"/>
    <property type="match status" value="1"/>
</dbReference>
<dbReference type="Pfam" id="PF12368">
    <property type="entry name" value="Rhodanese_C"/>
    <property type="match status" value="1"/>
</dbReference>
<dbReference type="SMART" id="SM00450">
    <property type="entry name" value="RHOD"/>
    <property type="match status" value="1"/>
</dbReference>
<dbReference type="AlphaFoldDB" id="A0A2H0N3Q7"/>
<gene>
    <name evidence="2" type="ORF">COV59_05070</name>
</gene>
<feature type="domain" description="Rhodanese" evidence="1">
    <location>
        <begin position="122"/>
        <end position="217"/>
    </location>
</feature>
<dbReference type="Pfam" id="PF17773">
    <property type="entry name" value="UPF0176_N"/>
    <property type="match status" value="1"/>
</dbReference>
<proteinExistence type="predicted"/>
<evidence type="ECO:0000313" key="2">
    <source>
        <dbReference type="EMBL" id="PIR03534.1"/>
    </source>
</evidence>
<accession>A0A2H0N3Q7</accession>
<dbReference type="InterPro" id="IPR036873">
    <property type="entry name" value="Rhodanese-like_dom_sf"/>
</dbReference>
<dbReference type="Pfam" id="PF00581">
    <property type="entry name" value="Rhodanese"/>
    <property type="match status" value="1"/>
</dbReference>
<dbReference type="Gene3D" id="3.40.250.10">
    <property type="entry name" value="Rhodanese-like domain"/>
    <property type="match status" value="1"/>
</dbReference>
<dbReference type="PROSITE" id="PS50206">
    <property type="entry name" value="RHODANESE_3"/>
    <property type="match status" value="1"/>
</dbReference>
<evidence type="ECO:0000259" key="1">
    <source>
        <dbReference type="PROSITE" id="PS50206"/>
    </source>
</evidence>
<dbReference type="Proteomes" id="UP000229600">
    <property type="component" value="Unassembled WGS sequence"/>
</dbReference>
<organism evidence="2 3">
    <name type="scientific">Candidatus Magasanikbacteria bacterium CG11_big_fil_rev_8_21_14_0_20_39_34</name>
    <dbReference type="NCBI Taxonomy" id="1974653"/>
    <lineage>
        <taxon>Bacteria</taxon>
        <taxon>Candidatus Magasanikiibacteriota</taxon>
    </lineage>
</organism>
<dbReference type="PANTHER" id="PTHR43268:SF3">
    <property type="entry name" value="RHODANESE-LIKE DOMAIN-CONTAINING PROTEIN 7-RELATED"/>
    <property type="match status" value="1"/>
</dbReference>
<reference evidence="2 3" key="1">
    <citation type="submission" date="2017-09" db="EMBL/GenBank/DDBJ databases">
        <title>Depth-based differentiation of microbial function through sediment-hosted aquifers and enrichment of novel symbionts in the deep terrestrial subsurface.</title>
        <authorList>
            <person name="Probst A.J."/>
            <person name="Ladd B."/>
            <person name="Jarett J.K."/>
            <person name="Geller-Mcgrath D.E."/>
            <person name="Sieber C.M."/>
            <person name="Emerson J.B."/>
            <person name="Anantharaman K."/>
            <person name="Thomas B.C."/>
            <person name="Malmstrom R."/>
            <person name="Stieglmeier M."/>
            <person name="Klingl A."/>
            <person name="Woyke T."/>
            <person name="Ryan C.M."/>
            <person name="Banfield J.F."/>
        </authorList>
    </citation>
    <scope>NUCLEOTIDE SEQUENCE [LARGE SCALE GENOMIC DNA]</scope>
    <source>
        <strain evidence="2">CG11_big_fil_rev_8_21_14_0_20_39_34</strain>
    </source>
</reference>
<sequence>MYKVLLYYKIVKIKQPKSELKKHTEVCKALQLKGRILLSDYGINGTVAGSPEAISLYRAYMDNHKIFQSIDFKESDSEFMPFPKMRIKVREEIITTDAKESFNIWQRGKHIDRDTLHEWFSRGEEIVLLDMRNDYEWDIGRFVGSVKPPMKYFRELKDHMDFYDQFKGKKIVMFCTGGIRCEPASAMFLSAGFDKENLYQLEGGIVKYAEKYGNDGFYEGKCFVFDDRLALLVNTQDGGTSVGECLNCGTSTDLHRNCMNKFCNRLFLSCDACYEKFQNTCSQPCSEMALNPANLRPPRLSKDILHRNK</sequence>
<dbReference type="EMBL" id="PCWN01000011">
    <property type="protein sequence ID" value="PIR03534.1"/>
    <property type="molecule type" value="Genomic_DNA"/>
</dbReference>
<dbReference type="PANTHER" id="PTHR43268">
    <property type="entry name" value="THIOSULFATE SULFURTRANSFERASE/RHODANESE-LIKE DOMAIN-CONTAINING PROTEIN 2"/>
    <property type="match status" value="1"/>
</dbReference>
<dbReference type="InterPro" id="IPR020936">
    <property type="entry name" value="TrhO"/>
</dbReference>
<dbReference type="InterPro" id="IPR001763">
    <property type="entry name" value="Rhodanese-like_dom"/>
</dbReference>
<dbReference type="InterPro" id="IPR040503">
    <property type="entry name" value="TRHO_N"/>
</dbReference>
<dbReference type="InterPro" id="IPR022111">
    <property type="entry name" value="Rhodanese_C"/>
</dbReference>
<dbReference type="SUPFAM" id="SSF52821">
    <property type="entry name" value="Rhodanese/Cell cycle control phosphatase"/>
    <property type="match status" value="1"/>
</dbReference>
<comment type="caution">
    <text evidence="2">The sequence shown here is derived from an EMBL/GenBank/DDBJ whole genome shotgun (WGS) entry which is preliminary data.</text>
</comment>
<evidence type="ECO:0000313" key="3">
    <source>
        <dbReference type="Proteomes" id="UP000229600"/>
    </source>
</evidence>
<name>A0A2H0N3Q7_9BACT</name>